<feature type="non-terminal residue" evidence="2">
    <location>
        <position position="1"/>
    </location>
</feature>
<dbReference type="SUPFAM" id="SSF50939">
    <property type="entry name" value="Sialidases"/>
    <property type="match status" value="1"/>
</dbReference>
<accession>X1PKS0</accession>
<feature type="non-terminal residue" evidence="2">
    <location>
        <position position="252"/>
    </location>
</feature>
<organism evidence="2">
    <name type="scientific">marine sediment metagenome</name>
    <dbReference type="NCBI Taxonomy" id="412755"/>
    <lineage>
        <taxon>unclassified sequences</taxon>
        <taxon>metagenomes</taxon>
        <taxon>ecological metagenomes</taxon>
    </lineage>
</organism>
<gene>
    <name evidence="2" type="ORF">S06H3_49999</name>
</gene>
<dbReference type="Pfam" id="PF13088">
    <property type="entry name" value="BNR_2"/>
    <property type="match status" value="1"/>
</dbReference>
<dbReference type="EMBL" id="BARV01031614">
    <property type="protein sequence ID" value="GAI39655.1"/>
    <property type="molecule type" value="Genomic_DNA"/>
</dbReference>
<dbReference type="InterPro" id="IPR011040">
    <property type="entry name" value="Sialidase"/>
</dbReference>
<proteinExistence type="predicted"/>
<dbReference type="CDD" id="cd15482">
    <property type="entry name" value="Sialidase_non-viral"/>
    <property type="match status" value="1"/>
</dbReference>
<dbReference type="PANTHER" id="PTHR43752">
    <property type="entry name" value="BNR/ASP-BOX REPEAT FAMILY PROTEIN"/>
    <property type="match status" value="1"/>
</dbReference>
<feature type="domain" description="Sialidase" evidence="1">
    <location>
        <begin position="47"/>
        <end position="235"/>
    </location>
</feature>
<dbReference type="PANTHER" id="PTHR43752:SF2">
    <property type="entry name" value="BNR_ASP-BOX REPEAT FAMILY PROTEIN"/>
    <property type="match status" value="1"/>
</dbReference>
<comment type="caution">
    <text evidence="2">The sequence shown here is derived from an EMBL/GenBank/DDBJ whole genome shotgun (WGS) entry which is preliminary data.</text>
</comment>
<dbReference type="InterPro" id="IPR036278">
    <property type="entry name" value="Sialidase_sf"/>
</dbReference>
<protein>
    <recommendedName>
        <fullName evidence="1">Sialidase domain-containing protein</fullName>
    </recommendedName>
</protein>
<evidence type="ECO:0000313" key="2">
    <source>
        <dbReference type="EMBL" id="GAI39655.1"/>
    </source>
</evidence>
<dbReference type="AlphaFoldDB" id="X1PKS0"/>
<reference evidence="2" key="1">
    <citation type="journal article" date="2014" name="Front. Microbiol.">
        <title>High frequency of phylogenetically diverse reductive dehalogenase-homologous genes in deep subseafloor sedimentary metagenomes.</title>
        <authorList>
            <person name="Kawai M."/>
            <person name="Futagami T."/>
            <person name="Toyoda A."/>
            <person name="Takaki Y."/>
            <person name="Nishi S."/>
            <person name="Hori S."/>
            <person name="Arai W."/>
            <person name="Tsubouchi T."/>
            <person name="Morono Y."/>
            <person name="Uchiyama I."/>
            <person name="Ito T."/>
            <person name="Fujiyama A."/>
            <person name="Inagaki F."/>
            <person name="Takami H."/>
        </authorList>
    </citation>
    <scope>NUCLEOTIDE SEQUENCE</scope>
    <source>
        <strain evidence="2">Expedition CK06-06</strain>
    </source>
</reference>
<evidence type="ECO:0000259" key="1">
    <source>
        <dbReference type="Pfam" id="PF13088"/>
    </source>
</evidence>
<name>X1PKS0_9ZZZZ</name>
<dbReference type="Gene3D" id="2.120.10.10">
    <property type="match status" value="1"/>
</dbReference>
<sequence length="252" mass="27915">HNLATGPYPDKPYFKGPRQYVKITKGSVGPLFSHHNHDPAIVECANGDLLAIWYTCIEERGRELAVAASRLRFGQEEWEPASLFWDTPDRNDHCPALWFDGKDTIYHFNGLSVAGKWEPLAIIMRTSKDNGVTWSKARLIAPEHGFRQMVGEPVFRTSDGAIVFGSDAEHSSTVWVSRDNGQTWSDPGGKINGIHAGIVELNDGRLMALGRNQNIDGWMPMSISTDMGKTWEASASLFPPITGGQRAALIRL</sequence>